<evidence type="ECO:0000256" key="1">
    <source>
        <dbReference type="ARBA" id="ARBA00004651"/>
    </source>
</evidence>
<evidence type="ECO:0000256" key="10">
    <source>
        <dbReference type="ARBA" id="ARBA00035120"/>
    </source>
</evidence>
<keyword evidence="3" id="KW-0997">Cell inner membrane</keyword>
<keyword evidence="12" id="KW-0813">Transport</keyword>
<feature type="transmembrane region" description="Helical" evidence="12">
    <location>
        <begin position="35"/>
        <end position="54"/>
    </location>
</feature>
<evidence type="ECO:0000256" key="3">
    <source>
        <dbReference type="ARBA" id="ARBA00022519"/>
    </source>
</evidence>
<keyword evidence="9 12" id="KW-0407">Ion channel</keyword>
<evidence type="ECO:0000256" key="7">
    <source>
        <dbReference type="ARBA" id="ARBA00023065"/>
    </source>
</evidence>
<sequence>MQWLMIAIGGALGSIARYAAVGFLTPMLNYRFPIGTFIVNMLGSLLIGIAYVVLVEKAFLPSEWRLFFITGVLGGFTTFSAFSLEMLQMWQEGHVFNSIIYAASSVVLGLLFAFIGMNLTQKLF</sequence>
<keyword evidence="12" id="KW-0479">Metal-binding</keyword>
<evidence type="ECO:0000256" key="11">
    <source>
        <dbReference type="ARBA" id="ARBA00035585"/>
    </source>
</evidence>
<comment type="activity regulation">
    <text evidence="12">Na(+) is not transported, but it plays an essential structural role and its presence is essential for fluoride channel function.</text>
</comment>
<dbReference type="PANTHER" id="PTHR28259:SF1">
    <property type="entry name" value="FLUORIDE EXPORT PROTEIN 1-RELATED"/>
    <property type="match status" value="1"/>
</dbReference>
<evidence type="ECO:0000313" key="13">
    <source>
        <dbReference type="EMBL" id="GGY64166.1"/>
    </source>
</evidence>
<dbReference type="EMBL" id="BMYZ01000001">
    <property type="protein sequence ID" value="GGY64166.1"/>
    <property type="molecule type" value="Genomic_DNA"/>
</dbReference>
<evidence type="ECO:0000313" key="14">
    <source>
        <dbReference type="Proteomes" id="UP000619761"/>
    </source>
</evidence>
<keyword evidence="8 12" id="KW-0472">Membrane</keyword>
<protein>
    <recommendedName>
        <fullName evidence="12">Fluoride-specific ion channel FluC</fullName>
    </recommendedName>
</protein>
<comment type="function">
    <text evidence="12">Fluoride-specific ion channel. Important for reducing fluoride concentration in the cell, thus reducing its toxicity.</text>
</comment>
<dbReference type="PANTHER" id="PTHR28259">
    <property type="entry name" value="FLUORIDE EXPORT PROTEIN 1-RELATED"/>
    <property type="match status" value="1"/>
</dbReference>
<proteinExistence type="inferred from homology"/>
<organism evidence="13 14">
    <name type="scientific">Cellvibrio zantedeschiae</name>
    <dbReference type="NCBI Taxonomy" id="1237077"/>
    <lineage>
        <taxon>Bacteria</taxon>
        <taxon>Pseudomonadati</taxon>
        <taxon>Pseudomonadota</taxon>
        <taxon>Gammaproteobacteria</taxon>
        <taxon>Cellvibrionales</taxon>
        <taxon>Cellvibrionaceae</taxon>
        <taxon>Cellvibrio</taxon>
    </lineage>
</organism>
<comment type="catalytic activity">
    <reaction evidence="11">
        <text>fluoride(in) = fluoride(out)</text>
        <dbReference type="Rhea" id="RHEA:76159"/>
        <dbReference type="ChEBI" id="CHEBI:17051"/>
    </reaction>
    <physiologicalReaction direction="left-to-right" evidence="11">
        <dbReference type="Rhea" id="RHEA:76160"/>
    </physiologicalReaction>
</comment>
<reference evidence="14" key="1">
    <citation type="journal article" date="2019" name="Int. J. Syst. Evol. Microbiol.">
        <title>The Global Catalogue of Microorganisms (GCM) 10K type strain sequencing project: providing services to taxonomists for standard genome sequencing and annotation.</title>
        <authorList>
            <consortium name="The Broad Institute Genomics Platform"/>
            <consortium name="The Broad Institute Genome Sequencing Center for Infectious Disease"/>
            <person name="Wu L."/>
            <person name="Ma J."/>
        </authorList>
    </citation>
    <scope>NUCLEOTIDE SEQUENCE [LARGE SCALE GENOMIC DNA]</scope>
    <source>
        <strain evidence="14">KCTC 32239</strain>
    </source>
</reference>
<comment type="similarity">
    <text evidence="10 12">Belongs to the fluoride channel Fluc/FEX (TC 1.A.43) family.</text>
</comment>
<evidence type="ECO:0000256" key="8">
    <source>
        <dbReference type="ARBA" id="ARBA00023136"/>
    </source>
</evidence>
<dbReference type="RefSeq" id="WP_189415776.1">
    <property type="nucleotide sequence ID" value="NZ_BMYZ01000001.1"/>
</dbReference>
<feature type="binding site" evidence="12">
    <location>
        <position position="77"/>
    </location>
    <ligand>
        <name>Na(+)</name>
        <dbReference type="ChEBI" id="CHEBI:29101"/>
        <note>structural</note>
    </ligand>
</feature>
<feature type="transmembrane region" description="Helical" evidence="12">
    <location>
        <begin position="66"/>
        <end position="87"/>
    </location>
</feature>
<evidence type="ECO:0000256" key="5">
    <source>
        <dbReference type="ARBA" id="ARBA00022989"/>
    </source>
</evidence>
<evidence type="ECO:0000256" key="2">
    <source>
        <dbReference type="ARBA" id="ARBA00022475"/>
    </source>
</evidence>
<dbReference type="Proteomes" id="UP000619761">
    <property type="component" value="Unassembled WGS sequence"/>
</dbReference>
<keyword evidence="5 12" id="KW-1133">Transmembrane helix</keyword>
<keyword evidence="2 12" id="KW-1003">Cell membrane</keyword>
<keyword evidence="4 12" id="KW-0812">Transmembrane</keyword>
<dbReference type="HAMAP" id="MF_00454">
    <property type="entry name" value="FluC"/>
    <property type="match status" value="1"/>
</dbReference>
<accession>A0ABQ3ARX1</accession>
<gene>
    <name evidence="12 13" type="primary">crcB</name>
    <name evidence="12" type="synonym">fluC</name>
    <name evidence="13" type="ORF">GCM10011613_04890</name>
</gene>
<dbReference type="NCBIfam" id="TIGR00494">
    <property type="entry name" value="crcB"/>
    <property type="match status" value="1"/>
</dbReference>
<keyword evidence="6 12" id="KW-0915">Sodium</keyword>
<feature type="binding site" evidence="12">
    <location>
        <position position="74"/>
    </location>
    <ligand>
        <name>Na(+)</name>
        <dbReference type="ChEBI" id="CHEBI:29101"/>
        <note>structural</note>
    </ligand>
</feature>
<keyword evidence="7 12" id="KW-0406">Ion transport</keyword>
<dbReference type="InterPro" id="IPR003691">
    <property type="entry name" value="FluC"/>
</dbReference>
<evidence type="ECO:0000256" key="12">
    <source>
        <dbReference type="HAMAP-Rule" id="MF_00454"/>
    </source>
</evidence>
<evidence type="ECO:0000256" key="9">
    <source>
        <dbReference type="ARBA" id="ARBA00023303"/>
    </source>
</evidence>
<feature type="transmembrane region" description="Helical" evidence="12">
    <location>
        <begin position="99"/>
        <end position="119"/>
    </location>
</feature>
<dbReference type="Pfam" id="PF02537">
    <property type="entry name" value="CRCB"/>
    <property type="match status" value="1"/>
</dbReference>
<evidence type="ECO:0000256" key="4">
    <source>
        <dbReference type="ARBA" id="ARBA00022692"/>
    </source>
</evidence>
<name>A0ABQ3ARX1_9GAMM</name>
<keyword evidence="14" id="KW-1185">Reference proteome</keyword>
<evidence type="ECO:0000256" key="6">
    <source>
        <dbReference type="ARBA" id="ARBA00023053"/>
    </source>
</evidence>
<comment type="subcellular location">
    <subcellularLocation>
        <location evidence="1 12">Cell membrane</location>
        <topology evidence="1 12">Multi-pass membrane protein</topology>
    </subcellularLocation>
</comment>
<comment type="caution">
    <text evidence="13">The sequence shown here is derived from an EMBL/GenBank/DDBJ whole genome shotgun (WGS) entry which is preliminary data.</text>
</comment>